<evidence type="ECO:0000313" key="3">
    <source>
        <dbReference type="EMBL" id="UOK71681.1"/>
    </source>
</evidence>
<feature type="region of interest" description="Disordered" evidence="2">
    <location>
        <begin position="23"/>
        <end position="65"/>
    </location>
</feature>
<reference evidence="3" key="1">
    <citation type="submission" date="2021-09" db="EMBL/GenBank/DDBJ databases">
        <title>Network and meta-omics reveal the key degrader and cooperation patterns in an efficient 1,4-dioxane-degrading microbial community.</title>
        <authorList>
            <person name="Dai C."/>
        </authorList>
    </citation>
    <scope>NUCLEOTIDE SEQUENCE</scope>
    <source>
        <strain evidence="3">ZM13</strain>
    </source>
</reference>
<evidence type="ECO:0000313" key="4">
    <source>
        <dbReference type="Proteomes" id="UP000831684"/>
    </source>
</evidence>
<sequence length="288" mass="31628">MNTHSKASVARVADKYAPKDGVVLGHVPESWGAPSAAPIAVGHNGPPPDETPRDEAPRVEDPSSYDAIRQEIEDLFLEAKNWADGEPISDQKQADAVTELLELIADAMKRAEEARKEEKRPLDEAVAEIQERYNRLIGKTTKLTGRAVLAKEALQGLLTPWRNKLEEEKRAEAARLAKEAADAAAAAQAAMQASRGNLEEREKAEELYQAAQDVERVAKRADKAATTKTGLRSVWSAEMVDQEKALDWAWSYAPERLVAATQQLADEAVRGGMRTVPGFKVTEERVAR</sequence>
<name>A0A9E6ZTY6_9HYPH</name>
<dbReference type="Proteomes" id="UP000831684">
    <property type="component" value="Chromosome"/>
</dbReference>
<accession>A0A9E6ZTY6</accession>
<dbReference type="EMBL" id="CP083239">
    <property type="protein sequence ID" value="UOK71681.1"/>
    <property type="molecule type" value="Genomic_DNA"/>
</dbReference>
<dbReference type="RefSeq" id="WP_244379044.1">
    <property type="nucleotide sequence ID" value="NZ_CP083239.1"/>
</dbReference>
<feature type="compositionally biased region" description="Basic and acidic residues" evidence="2">
    <location>
        <begin position="50"/>
        <end position="61"/>
    </location>
</feature>
<evidence type="ECO:0000256" key="2">
    <source>
        <dbReference type="SAM" id="MobiDB-lite"/>
    </source>
</evidence>
<dbReference type="AlphaFoldDB" id="A0A9E6ZTY6"/>
<protein>
    <submittedName>
        <fullName evidence="3">Uncharacterized protein</fullName>
    </submittedName>
</protein>
<evidence type="ECO:0000256" key="1">
    <source>
        <dbReference type="SAM" id="Coils"/>
    </source>
</evidence>
<gene>
    <name evidence="3" type="ORF">K9D25_02860</name>
</gene>
<dbReference type="KEGG" id="apol:K9D25_02860"/>
<keyword evidence="1" id="KW-0175">Coiled coil</keyword>
<organism evidence="3 4">
    <name type="scientific">Ancylobacter polymorphus</name>
    <dbReference type="NCBI Taxonomy" id="223390"/>
    <lineage>
        <taxon>Bacteria</taxon>
        <taxon>Pseudomonadati</taxon>
        <taxon>Pseudomonadota</taxon>
        <taxon>Alphaproteobacteria</taxon>
        <taxon>Hyphomicrobiales</taxon>
        <taxon>Xanthobacteraceae</taxon>
        <taxon>Ancylobacter</taxon>
    </lineage>
</organism>
<proteinExistence type="predicted"/>
<feature type="coiled-coil region" evidence="1">
    <location>
        <begin position="162"/>
        <end position="224"/>
    </location>
</feature>